<evidence type="ECO:0000313" key="2">
    <source>
        <dbReference type="Proteomes" id="UP001732700"/>
    </source>
</evidence>
<protein>
    <submittedName>
        <fullName evidence="1">Uncharacterized protein</fullName>
    </submittedName>
</protein>
<dbReference type="EnsemblPlants" id="AVESA.00010b.r2.4DG0785550.1">
    <property type="protein sequence ID" value="AVESA.00010b.r2.4DG0785550.1.CDS"/>
    <property type="gene ID" value="AVESA.00010b.r2.4DG0785550"/>
</dbReference>
<dbReference type="Proteomes" id="UP001732700">
    <property type="component" value="Chromosome 4D"/>
</dbReference>
<evidence type="ECO:0000313" key="1">
    <source>
        <dbReference type="EnsemblPlants" id="AVESA.00010b.r2.4DG0785550.1.CDS"/>
    </source>
</evidence>
<organism evidence="1 2">
    <name type="scientific">Avena sativa</name>
    <name type="common">Oat</name>
    <dbReference type="NCBI Taxonomy" id="4498"/>
    <lineage>
        <taxon>Eukaryota</taxon>
        <taxon>Viridiplantae</taxon>
        <taxon>Streptophyta</taxon>
        <taxon>Embryophyta</taxon>
        <taxon>Tracheophyta</taxon>
        <taxon>Spermatophyta</taxon>
        <taxon>Magnoliopsida</taxon>
        <taxon>Liliopsida</taxon>
        <taxon>Poales</taxon>
        <taxon>Poaceae</taxon>
        <taxon>BOP clade</taxon>
        <taxon>Pooideae</taxon>
        <taxon>Poodae</taxon>
        <taxon>Poeae</taxon>
        <taxon>Poeae Chloroplast Group 1 (Aveneae type)</taxon>
        <taxon>Aveninae</taxon>
        <taxon>Avena</taxon>
    </lineage>
</organism>
<reference evidence="1" key="1">
    <citation type="submission" date="2021-05" db="EMBL/GenBank/DDBJ databases">
        <authorList>
            <person name="Scholz U."/>
            <person name="Mascher M."/>
            <person name="Fiebig A."/>
        </authorList>
    </citation>
    <scope>NUCLEOTIDE SEQUENCE [LARGE SCALE GENOMIC DNA]</scope>
</reference>
<name>A0ACD5XFK5_AVESA</name>
<sequence>MELVPFKPAAGAGALVEAGGAGSIPAMVAAQQATLHAQVDQLQRLVVAQCRLTGVNPLAQEMAAGALSIKIGKKPRDLLNPKAVNSMQSFFAVKDSLGKRETREISALCGVTVTQVREFFASQRTRVRKAVRLSREKALKLETSETKDSLSETPNSVYSMSTEQTPLDIETHAQVVEPLRTLEPAEMLQSSSQPLVIPQNSLEQAEVQQSAAIPTPIITPAGTIQPTDPKINPDSIQKEAKQEEVAPGVESEDKKFLDSIFALMRKEETFSGQVKLMQWILQINNVTILSWFLTMGGLTIVSTWLSQAATEEQTTVILVIFKVLLHLPLHKALPAHMSDALQTINRLRFYRTQDISSRAKNLLSRLSKVLIRSQASKKPQKDLICKQRISEILRDDSWRSEVDITEKILALTEGASESRKPESKKTPLLLTASADESYKKSPVQTKSKERRKVLLVEHPNRKTAGKNVHFARSITNNSRPLSADDIQKAKMRAMFMQEKYGKIDTSKVTDKPETTETQKPSGLVNSNVPPMPRSSLASTTQPVDPSPSVSAQNALPLPDKPEIFASATQQPVDPSPSTSVQNAVPLPDKPEILDSPKLNIASREKSVEKLDSKRVRWQIPPEVWIDPSWSLSAGDNSKELDVQTQRNRREKETFYASLNDIPLNPKDPWDMEMDFDDSLTPEIPIDQPPDADAMDSDSMGAAPCNIGVPGENEQFGSTSLSSLTVPAGANGAASEPDLELLAVLLKNPQLVFALSSNQTGNLPNDQMVALLDMLKQTGLGLSELVNTLANGAGVPNEPELGPEIIPTSLPSPTPPKDLPASAGWRSDFPTQASAANLPQTHLSNRGNTPLSSAVHQSFSNVVSPLPSQPYTSVSALPAHIQSNNSSSPQLAVSVNPFTQNVAPVNNMSNRTPVHQHTQSYALVSDSAAVAIHQQSAVNKPAHEFQNVTNPAPSHSLTPDPNASSTTFPWQSSAANVVSTGRNTTPDPWAARTANSSFNDTSSAYLNQSAYNNQSMQSTYDAYGSTPVSSQGLARNGYTQTPEYQVSARAVSQQRHSLSPEPIAARVYGGTQGYIPSPSKQGNYGQQSYNPVASKDWSSGQQSYTPAEPSRQHSYTPAEPSRQWSSGQQGYTPASSRQWSSGQQGYTPAEPSNQWSSGQQGYTTAEPSRQHSYAAAEPSRQQSYTAAGPSRQQSYTPAEPSRQQSYTPAEPSRQQSYTPAEPSRPWASGQQGYTPPSDPSKQWSSGQQIYTSADPSKPWNSVNQVQNPDTTRQWTNGKQDYYNPSGGQNGYDQRRRRRWE</sequence>
<accession>A0ACD5XFK5</accession>
<keyword evidence="2" id="KW-1185">Reference proteome</keyword>
<reference evidence="1" key="2">
    <citation type="submission" date="2025-09" db="UniProtKB">
        <authorList>
            <consortium name="EnsemblPlants"/>
        </authorList>
    </citation>
    <scope>IDENTIFICATION</scope>
</reference>
<proteinExistence type="predicted"/>